<dbReference type="InterPro" id="IPR036565">
    <property type="entry name" value="Mur-like_cat_sf"/>
</dbReference>
<dbReference type="InterPro" id="IPR051046">
    <property type="entry name" value="MurCDEF_CellWall_CoF430Synth"/>
</dbReference>
<keyword evidence="16" id="KW-1185">Reference proteome</keyword>
<keyword evidence="4 10" id="KW-0547">Nucleotide-binding</keyword>
<dbReference type="OrthoDB" id="9800958at2"/>
<accession>K0YGR9</accession>
<evidence type="ECO:0000256" key="3">
    <source>
        <dbReference type="ARBA" id="ARBA00022618"/>
    </source>
</evidence>
<dbReference type="eggNOG" id="COG0770">
    <property type="taxonomic scope" value="Bacteria"/>
</dbReference>
<evidence type="ECO:0000256" key="6">
    <source>
        <dbReference type="ARBA" id="ARBA00022960"/>
    </source>
</evidence>
<evidence type="ECO:0000256" key="10">
    <source>
        <dbReference type="HAMAP-Rule" id="MF_02019"/>
    </source>
</evidence>
<keyword evidence="9 10" id="KW-0961">Cell wall biogenesis/degradation</keyword>
<gene>
    <name evidence="10" type="primary">murF</name>
    <name evidence="15" type="ORF">HMPREF9719_00259</name>
</gene>
<dbReference type="UniPathway" id="UPA00219"/>
<reference evidence="15 16" key="1">
    <citation type="submission" date="2012-08" db="EMBL/GenBank/DDBJ databases">
        <title>The Genome Sequence of Turicella otitidis ATCC 51513.</title>
        <authorList>
            <consortium name="The Broad Institute Genome Sequencing Platform"/>
            <person name="Earl A."/>
            <person name="Ward D."/>
            <person name="Feldgarden M."/>
            <person name="Gevers D."/>
            <person name="Huys G."/>
            <person name="Walker B."/>
            <person name="Young S.K."/>
            <person name="Zeng Q."/>
            <person name="Gargeya S."/>
            <person name="Fitzgerald M."/>
            <person name="Haas B."/>
            <person name="Abouelleil A."/>
            <person name="Alvarado L."/>
            <person name="Arachchi H.M."/>
            <person name="Berlin A.M."/>
            <person name="Chapman S.B."/>
            <person name="Goldberg J."/>
            <person name="Griggs A."/>
            <person name="Gujja S."/>
            <person name="Hansen M."/>
            <person name="Howarth C."/>
            <person name="Imamovic A."/>
            <person name="Larimer J."/>
            <person name="McCowen C."/>
            <person name="Montmayeur A."/>
            <person name="Murphy C."/>
            <person name="Neiman D."/>
            <person name="Pearson M."/>
            <person name="Priest M."/>
            <person name="Roberts A."/>
            <person name="Saif S."/>
            <person name="Shea T."/>
            <person name="Sisk P."/>
            <person name="Sykes S."/>
            <person name="Wortman J."/>
            <person name="Nusbaum C."/>
            <person name="Birren B."/>
        </authorList>
    </citation>
    <scope>NUCLEOTIDE SEQUENCE [LARGE SCALE GENOMIC DNA]</scope>
    <source>
        <strain evidence="15 16">ATCC 51513</strain>
    </source>
</reference>
<feature type="domain" description="Mur ligase central" evidence="14">
    <location>
        <begin position="133"/>
        <end position="322"/>
    </location>
</feature>
<dbReference type="InterPro" id="IPR013221">
    <property type="entry name" value="Mur_ligase_cen"/>
</dbReference>
<dbReference type="HOGENOM" id="CLU_031507_0_0_11"/>
<evidence type="ECO:0000256" key="5">
    <source>
        <dbReference type="ARBA" id="ARBA00022840"/>
    </source>
</evidence>
<keyword evidence="2 10" id="KW-0436">Ligase</keyword>
<keyword evidence="6 10" id="KW-0133">Cell shape</keyword>
<dbReference type="PANTHER" id="PTHR43024">
    <property type="entry name" value="UDP-N-ACETYLMURAMOYL-TRIPEPTIDE--D-ALANYL-D-ALANINE LIGASE"/>
    <property type="match status" value="1"/>
</dbReference>
<comment type="caution">
    <text evidence="15">The sequence shown here is derived from an EMBL/GenBank/DDBJ whole genome shotgun (WGS) entry which is preliminary data.</text>
</comment>
<dbReference type="InterPro" id="IPR000713">
    <property type="entry name" value="Mur_ligase_N"/>
</dbReference>
<dbReference type="GO" id="GO:0009252">
    <property type="term" value="P:peptidoglycan biosynthetic process"/>
    <property type="evidence" value="ECO:0007669"/>
    <property type="project" value="UniProtKB-UniRule"/>
</dbReference>
<organism evidence="15 16">
    <name type="scientific">Corynebacterium otitidis ATCC 51513</name>
    <dbReference type="NCBI Taxonomy" id="883169"/>
    <lineage>
        <taxon>Bacteria</taxon>
        <taxon>Bacillati</taxon>
        <taxon>Actinomycetota</taxon>
        <taxon>Actinomycetes</taxon>
        <taxon>Mycobacteriales</taxon>
        <taxon>Corynebacteriaceae</taxon>
        <taxon>Corynebacterium</taxon>
    </lineage>
</organism>
<dbReference type="Gene3D" id="3.90.190.20">
    <property type="entry name" value="Mur ligase, C-terminal domain"/>
    <property type="match status" value="1"/>
</dbReference>
<dbReference type="RefSeq" id="WP_004600149.1">
    <property type="nucleotide sequence ID" value="NZ_JH815192.1"/>
</dbReference>
<dbReference type="GO" id="GO:0008766">
    <property type="term" value="F:UDP-N-acetylmuramoylalanyl-D-glutamyl-2,6-diaminopimelate-D-alanyl-D-alanine ligase activity"/>
    <property type="evidence" value="ECO:0007669"/>
    <property type="project" value="RHEA"/>
</dbReference>
<evidence type="ECO:0000259" key="13">
    <source>
        <dbReference type="Pfam" id="PF02875"/>
    </source>
</evidence>
<dbReference type="EMBL" id="AHAE01000017">
    <property type="protein sequence ID" value="EJZ82767.1"/>
    <property type="molecule type" value="Genomic_DNA"/>
</dbReference>
<dbReference type="GO" id="GO:0047480">
    <property type="term" value="F:UDP-N-acetylmuramoyl-tripeptide-D-alanyl-D-alanine ligase activity"/>
    <property type="evidence" value="ECO:0007669"/>
    <property type="project" value="UniProtKB-UniRule"/>
</dbReference>
<dbReference type="InterPro" id="IPR035911">
    <property type="entry name" value="MurE/MurF_N"/>
</dbReference>
<comment type="function">
    <text evidence="10 11">Involved in cell wall formation. Catalyzes the final step in the synthesis of UDP-N-acetylmuramoyl-pentapeptide, the precursor of murein.</text>
</comment>
<feature type="domain" description="Mur ligase N-terminal catalytic" evidence="12">
    <location>
        <begin position="31"/>
        <end position="114"/>
    </location>
</feature>
<dbReference type="InterPro" id="IPR004101">
    <property type="entry name" value="Mur_ligase_C"/>
</dbReference>
<feature type="binding site" evidence="10">
    <location>
        <begin position="135"/>
        <end position="141"/>
    </location>
    <ligand>
        <name>ATP</name>
        <dbReference type="ChEBI" id="CHEBI:30616"/>
    </ligand>
</feature>
<dbReference type="Pfam" id="PF01225">
    <property type="entry name" value="Mur_ligase"/>
    <property type="match status" value="1"/>
</dbReference>
<comment type="subcellular location">
    <subcellularLocation>
        <location evidence="10 11">Cytoplasm</location>
    </subcellularLocation>
</comment>
<dbReference type="Gene3D" id="3.40.1390.10">
    <property type="entry name" value="MurE/MurF, N-terminal domain"/>
    <property type="match status" value="1"/>
</dbReference>
<dbReference type="GO" id="GO:0008360">
    <property type="term" value="P:regulation of cell shape"/>
    <property type="evidence" value="ECO:0007669"/>
    <property type="project" value="UniProtKB-KW"/>
</dbReference>
<dbReference type="GO" id="GO:0051301">
    <property type="term" value="P:cell division"/>
    <property type="evidence" value="ECO:0007669"/>
    <property type="project" value="UniProtKB-KW"/>
</dbReference>
<evidence type="ECO:0000259" key="14">
    <source>
        <dbReference type="Pfam" id="PF08245"/>
    </source>
</evidence>
<evidence type="ECO:0000259" key="12">
    <source>
        <dbReference type="Pfam" id="PF01225"/>
    </source>
</evidence>
<dbReference type="GO" id="GO:0005737">
    <property type="term" value="C:cytoplasm"/>
    <property type="evidence" value="ECO:0007669"/>
    <property type="project" value="UniProtKB-SubCell"/>
</dbReference>
<dbReference type="AlphaFoldDB" id="K0YGR9"/>
<comment type="similarity">
    <text evidence="10">Belongs to the MurCDEF family. MurF subfamily.</text>
</comment>
<keyword evidence="1 10" id="KW-0963">Cytoplasm</keyword>
<feature type="domain" description="Mur ligase C-terminal" evidence="13">
    <location>
        <begin position="347"/>
        <end position="470"/>
    </location>
</feature>
<evidence type="ECO:0000313" key="15">
    <source>
        <dbReference type="EMBL" id="EJZ82767.1"/>
    </source>
</evidence>
<dbReference type="SUPFAM" id="SSF53623">
    <property type="entry name" value="MurD-like peptide ligases, catalytic domain"/>
    <property type="match status" value="1"/>
</dbReference>
<comment type="catalytic activity">
    <reaction evidence="10 11">
        <text>D-alanyl-D-alanine + UDP-N-acetyl-alpha-D-muramoyl-L-alanyl-gamma-D-glutamyl-meso-2,6-diaminopimelate + ATP = UDP-N-acetyl-alpha-D-muramoyl-L-alanyl-gamma-D-glutamyl-meso-2,6-diaminopimeloyl-D-alanyl-D-alanine + ADP + phosphate + H(+)</text>
        <dbReference type="Rhea" id="RHEA:28374"/>
        <dbReference type="ChEBI" id="CHEBI:15378"/>
        <dbReference type="ChEBI" id="CHEBI:30616"/>
        <dbReference type="ChEBI" id="CHEBI:43474"/>
        <dbReference type="ChEBI" id="CHEBI:57822"/>
        <dbReference type="ChEBI" id="CHEBI:61386"/>
        <dbReference type="ChEBI" id="CHEBI:83905"/>
        <dbReference type="ChEBI" id="CHEBI:456216"/>
        <dbReference type="EC" id="6.3.2.10"/>
    </reaction>
</comment>
<dbReference type="Pfam" id="PF08245">
    <property type="entry name" value="Mur_ligase_M"/>
    <property type="match status" value="1"/>
</dbReference>
<evidence type="ECO:0000256" key="8">
    <source>
        <dbReference type="ARBA" id="ARBA00023306"/>
    </source>
</evidence>
<keyword evidence="3 10" id="KW-0132">Cell division</keyword>
<dbReference type="GO" id="GO:0071555">
    <property type="term" value="P:cell wall organization"/>
    <property type="evidence" value="ECO:0007669"/>
    <property type="project" value="UniProtKB-KW"/>
</dbReference>
<name>K0YGR9_9CORY</name>
<dbReference type="SUPFAM" id="SSF53244">
    <property type="entry name" value="MurD-like peptide ligases, peptide-binding domain"/>
    <property type="match status" value="1"/>
</dbReference>
<dbReference type="NCBIfam" id="TIGR01143">
    <property type="entry name" value="murF"/>
    <property type="match status" value="1"/>
</dbReference>
<evidence type="ECO:0000256" key="9">
    <source>
        <dbReference type="ARBA" id="ARBA00023316"/>
    </source>
</evidence>
<dbReference type="Proteomes" id="UP000006078">
    <property type="component" value="Unassembled WGS sequence"/>
</dbReference>
<sequence>MIEMTLRDVAEATGGRLVDAPDPDARVTAPVEFDSRKVARGGLFVALPGARVDGHDFAAAAVNDSGAAGVLAARPVGVPAVVVEPEGKRAGNEEAFSHDEDGSAAAVAGALGRLARYVADRLTERGRLTVVGITGSAGKTSTKDLLKAVLSKAGETVAPPGSFNNEIGHPYTALRCGWDTEFLVAEMSARGVGHIAHLCRISPPRVGVELNVGTAHVGEFGSREAIARAKGELVEALPASGVAVLNFDDEFVPAMAGRTEARAVTFSASGEPGADYRATALELDDEARASFKLHTPHGEPVDVSLKVHGAHQVANAIAAAAVGCELGLEPGDVAAALSSREAASKNRMAVRTSGGLTVIDDSYNANPDSVRAALTAARRVSGGGRRLVAVLGEMAELGGTAEAEHEAIGRGLPGFGVDALVAVGSGPVGALAEAAEAAGVRVRRASGNDEALRFAREEAGDEAVVVVKASHSQALWEVAEGLGK</sequence>
<protein>
    <recommendedName>
        <fullName evidence="10 11">UDP-N-acetylmuramoyl-tripeptide--D-alanyl-D-alanine ligase</fullName>
        <ecNumber evidence="10 11">6.3.2.10</ecNumber>
    </recommendedName>
    <alternativeName>
        <fullName evidence="10">D-alanyl-D-alanine-adding enzyme</fullName>
    </alternativeName>
</protein>
<dbReference type="STRING" id="29321.AAV33_07770"/>
<keyword evidence="7 10" id="KW-0573">Peptidoglycan synthesis</keyword>
<dbReference type="GO" id="GO:0005524">
    <property type="term" value="F:ATP binding"/>
    <property type="evidence" value="ECO:0007669"/>
    <property type="project" value="UniProtKB-UniRule"/>
</dbReference>
<proteinExistence type="inferred from homology"/>
<evidence type="ECO:0000256" key="11">
    <source>
        <dbReference type="RuleBase" id="RU004136"/>
    </source>
</evidence>
<evidence type="ECO:0000256" key="2">
    <source>
        <dbReference type="ARBA" id="ARBA00022598"/>
    </source>
</evidence>
<evidence type="ECO:0000256" key="4">
    <source>
        <dbReference type="ARBA" id="ARBA00022741"/>
    </source>
</evidence>
<dbReference type="Gene3D" id="3.40.1190.10">
    <property type="entry name" value="Mur-like, catalytic domain"/>
    <property type="match status" value="1"/>
</dbReference>
<keyword evidence="5 10" id="KW-0067">ATP-binding</keyword>
<dbReference type="Pfam" id="PF02875">
    <property type="entry name" value="Mur_ligase_C"/>
    <property type="match status" value="1"/>
</dbReference>
<dbReference type="EC" id="6.3.2.10" evidence="10 11"/>
<dbReference type="SUPFAM" id="SSF63418">
    <property type="entry name" value="MurE/MurF N-terminal domain"/>
    <property type="match status" value="1"/>
</dbReference>
<dbReference type="PANTHER" id="PTHR43024:SF1">
    <property type="entry name" value="UDP-N-ACETYLMURAMOYL-TRIPEPTIDE--D-ALANYL-D-ALANINE LIGASE"/>
    <property type="match status" value="1"/>
</dbReference>
<evidence type="ECO:0000256" key="1">
    <source>
        <dbReference type="ARBA" id="ARBA00022490"/>
    </source>
</evidence>
<dbReference type="HAMAP" id="MF_02019">
    <property type="entry name" value="MurF"/>
    <property type="match status" value="1"/>
</dbReference>
<evidence type="ECO:0000313" key="16">
    <source>
        <dbReference type="Proteomes" id="UP000006078"/>
    </source>
</evidence>
<dbReference type="PATRIC" id="fig|883169.3.peg.243"/>
<keyword evidence="8 10" id="KW-0131">Cell cycle</keyword>
<dbReference type="InterPro" id="IPR036615">
    <property type="entry name" value="Mur_ligase_C_dom_sf"/>
</dbReference>
<dbReference type="InterPro" id="IPR005863">
    <property type="entry name" value="UDP-N-AcMur_synth"/>
</dbReference>
<comment type="pathway">
    <text evidence="10 11">Cell wall biogenesis; peptidoglycan biosynthesis.</text>
</comment>
<evidence type="ECO:0000256" key="7">
    <source>
        <dbReference type="ARBA" id="ARBA00022984"/>
    </source>
</evidence>